<protein>
    <submittedName>
        <fullName evidence="1">DMT family transporter</fullName>
    </submittedName>
</protein>
<name>A0ACC7P2S4_9BACL</name>
<comment type="caution">
    <text evidence="1">The sequence shown here is derived from an EMBL/GenBank/DDBJ whole genome shotgun (WGS) entry which is preliminary data.</text>
</comment>
<dbReference type="EMBL" id="JBJURJ010000015">
    <property type="protein sequence ID" value="MFM9330967.1"/>
    <property type="molecule type" value="Genomic_DNA"/>
</dbReference>
<organism evidence="1 2">
    <name type="scientific">Paenibacillus mesotrionivorans</name>
    <dbReference type="NCBI Taxonomy" id="3160968"/>
    <lineage>
        <taxon>Bacteria</taxon>
        <taxon>Bacillati</taxon>
        <taxon>Bacillota</taxon>
        <taxon>Bacilli</taxon>
        <taxon>Bacillales</taxon>
        <taxon>Paenibacillaceae</taxon>
        <taxon>Paenibacillus</taxon>
    </lineage>
</organism>
<sequence length="317" mass="34112">MMIAQNTLQPTVKTGWTQQRADSCIALISMAWGASYLLMKAGLDGLGPFNLIGLRFGIAFLVTALIFNRRLRKATLPVIGRGAILGLTLFGMFSFLMVGLQSTTASTAGFLTSTTVVFVPILQMIITRKKPQGRIVAGVILTVIGIGLMTIQDSLALNRGAVFCLMGAMIYAYHIILTDRFAQKSEGLLLGILQLGFAGFYGWVASFLFEAPALPAGTVQWGAVLGLALVCSAFGFVMQPIAQTYTTPERTGLLFALEPVFSALLAFIFLQEVLSVQGYIGAALVLVSVFIAATKPGGRKQARYSLRKTLRFAHRGQ</sequence>
<gene>
    <name evidence="1" type="ORF">ACI1P1_21985</name>
</gene>
<reference evidence="1" key="1">
    <citation type="submission" date="2024-12" db="EMBL/GenBank/DDBJ databases">
        <authorList>
            <person name="Wu N."/>
        </authorList>
    </citation>
    <scope>NUCLEOTIDE SEQUENCE</scope>
    <source>
        <strain evidence="1">P15</strain>
    </source>
</reference>
<dbReference type="Proteomes" id="UP001631969">
    <property type="component" value="Unassembled WGS sequence"/>
</dbReference>
<proteinExistence type="predicted"/>
<evidence type="ECO:0000313" key="1">
    <source>
        <dbReference type="EMBL" id="MFM9330967.1"/>
    </source>
</evidence>
<keyword evidence="2" id="KW-1185">Reference proteome</keyword>
<accession>A0ACC7P2S4</accession>
<evidence type="ECO:0000313" key="2">
    <source>
        <dbReference type="Proteomes" id="UP001631969"/>
    </source>
</evidence>